<keyword evidence="3" id="KW-1185">Reference proteome</keyword>
<reference evidence="2" key="1">
    <citation type="submission" date="2023-10" db="EMBL/GenBank/DDBJ databases">
        <title>Genome assemblies of two species of porcelain crab, Petrolisthes cinctipes and Petrolisthes manimaculis (Anomura: Porcellanidae).</title>
        <authorList>
            <person name="Angst P."/>
        </authorList>
    </citation>
    <scope>NUCLEOTIDE SEQUENCE</scope>
    <source>
        <strain evidence="2">PB745_01</strain>
        <tissue evidence="2">Gill</tissue>
    </source>
</reference>
<keyword evidence="1" id="KW-0812">Transmembrane</keyword>
<comment type="caution">
    <text evidence="2">The sequence shown here is derived from an EMBL/GenBank/DDBJ whole genome shotgun (WGS) entry which is preliminary data.</text>
</comment>
<protein>
    <submittedName>
        <fullName evidence="2">Uncharacterized protein</fullName>
    </submittedName>
</protein>
<name>A0AAE1C031_PETCI</name>
<organism evidence="2 3">
    <name type="scientific">Petrolisthes cinctipes</name>
    <name type="common">Flat porcelain crab</name>
    <dbReference type="NCBI Taxonomy" id="88211"/>
    <lineage>
        <taxon>Eukaryota</taxon>
        <taxon>Metazoa</taxon>
        <taxon>Ecdysozoa</taxon>
        <taxon>Arthropoda</taxon>
        <taxon>Crustacea</taxon>
        <taxon>Multicrustacea</taxon>
        <taxon>Malacostraca</taxon>
        <taxon>Eumalacostraca</taxon>
        <taxon>Eucarida</taxon>
        <taxon>Decapoda</taxon>
        <taxon>Pleocyemata</taxon>
        <taxon>Anomura</taxon>
        <taxon>Galatheoidea</taxon>
        <taxon>Porcellanidae</taxon>
        <taxon>Petrolisthes</taxon>
    </lineage>
</organism>
<keyword evidence="1" id="KW-1133">Transmembrane helix</keyword>
<evidence type="ECO:0000313" key="3">
    <source>
        <dbReference type="Proteomes" id="UP001286313"/>
    </source>
</evidence>
<sequence>MQEKTKTEDGKMTEMQDNEVIDEGGKIKKAGVLLLLLLFCPASRCCSIIHIFSAVTTLLCLTPQLLYHQPLANHLSTSTN</sequence>
<evidence type="ECO:0000256" key="1">
    <source>
        <dbReference type="SAM" id="Phobius"/>
    </source>
</evidence>
<evidence type="ECO:0000313" key="2">
    <source>
        <dbReference type="EMBL" id="KAK3858459.1"/>
    </source>
</evidence>
<dbReference type="EMBL" id="JAWQEG010005304">
    <property type="protein sequence ID" value="KAK3858459.1"/>
    <property type="molecule type" value="Genomic_DNA"/>
</dbReference>
<feature type="transmembrane region" description="Helical" evidence="1">
    <location>
        <begin position="32"/>
        <end position="52"/>
    </location>
</feature>
<dbReference type="Proteomes" id="UP001286313">
    <property type="component" value="Unassembled WGS sequence"/>
</dbReference>
<keyword evidence="1" id="KW-0472">Membrane</keyword>
<accession>A0AAE1C031</accession>
<proteinExistence type="predicted"/>
<dbReference type="AlphaFoldDB" id="A0AAE1C031"/>
<gene>
    <name evidence="2" type="ORF">Pcinc_035349</name>
</gene>